<feature type="chain" id="PRO_5034542856" description="Glycosyl hydrolase family 32 N-terminal domain-containing protein" evidence="1">
    <location>
        <begin position="40"/>
        <end position="345"/>
    </location>
</feature>
<feature type="signal peptide" evidence="1">
    <location>
        <begin position="1"/>
        <end position="39"/>
    </location>
</feature>
<accession>A0A8I3AUM4</accession>
<dbReference type="OrthoDB" id="5218136at2759"/>
<gene>
    <name evidence="2" type="ORF">HYQ45_007293</name>
</gene>
<evidence type="ECO:0008006" key="4">
    <source>
        <dbReference type="Google" id="ProtNLM"/>
    </source>
</evidence>
<proteinExistence type="predicted"/>
<organism evidence="2 3">
    <name type="scientific">Verticillium longisporum</name>
    <name type="common">Verticillium dahliae var. longisporum</name>
    <dbReference type="NCBI Taxonomy" id="100787"/>
    <lineage>
        <taxon>Eukaryota</taxon>
        <taxon>Fungi</taxon>
        <taxon>Dikarya</taxon>
        <taxon>Ascomycota</taxon>
        <taxon>Pezizomycotina</taxon>
        <taxon>Sordariomycetes</taxon>
        <taxon>Hypocreomycetidae</taxon>
        <taxon>Glomerellales</taxon>
        <taxon>Plectosphaerellaceae</taxon>
        <taxon>Verticillium</taxon>
    </lineage>
</organism>
<evidence type="ECO:0000313" key="2">
    <source>
        <dbReference type="EMBL" id="KAG7134776.1"/>
    </source>
</evidence>
<comment type="caution">
    <text evidence="2">The sequence shown here is derived from an EMBL/GenBank/DDBJ whole genome shotgun (WGS) entry which is preliminary data.</text>
</comment>
<dbReference type="AlphaFoldDB" id="A0A8I3AUM4"/>
<reference evidence="2" key="1">
    <citation type="journal article" date="2021" name="Mol. Plant Pathol.">
        <title>A 20-kb lineage-specific genomic region tames virulence in pathogenic amphidiploid Verticillium longisporum.</title>
        <authorList>
            <person name="Harting R."/>
            <person name="Starke J."/>
            <person name="Kusch H."/>
            <person name="Poggeler S."/>
            <person name="Maurus I."/>
            <person name="Schluter R."/>
            <person name="Landesfeind M."/>
            <person name="Bulla I."/>
            <person name="Nowrousian M."/>
            <person name="de Jonge R."/>
            <person name="Stahlhut G."/>
            <person name="Hoff K.J."/>
            <person name="Asshauer K.P."/>
            <person name="Thurmer A."/>
            <person name="Stanke M."/>
            <person name="Daniel R."/>
            <person name="Morgenstern B."/>
            <person name="Thomma B.P.H.J."/>
            <person name="Kronstad J.W."/>
            <person name="Braus-Stromeyer S.A."/>
            <person name="Braus G.H."/>
        </authorList>
    </citation>
    <scope>NUCLEOTIDE SEQUENCE</scope>
    <source>
        <strain evidence="2">Vl32</strain>
    </source>
</reference>
<evidence type="ECO:0000313" key="3">
    <source>
        <dbReference type="Proteomes" id="UP000689129"/>
    </source>
</evidence>
<sequence length="345" mass="38805">MRKFQMAWRYWVPEGSSRDTMKFLAHIFLGTLVAVLASAQTQTPPAGWPVFWHKGIITDKPTSIYNPTNEFIFPSVFHAGRWLNNARAEWYIYYAPHDDPGGISLRYSDSLEGPWTEYPNNPVISRSWGSHYNVPHVSSPDAIWNLEANEGKGRMIMYFHGSNSVTRWAYSDDGIKFGYGGVAVTNAMGGPAVTETSYARVFRHPDPNSRYNYGMFYMGNERDNIRRIRLAESIDGKTWTVSPDYVVAPGPEEGANVSAGELWNWRGQNYIIYHASSGKAYARTIDRTLRKVGDKPIMLFNGRGDNSGDRVASPVVVTRNGLTYLFYEKGGRLGGTIAWAKMAAQ</sequence>
<dbReference type="EMBL" id="JAEMWZ010000129">
    <property type="protein sequence ID" value="KAG7134776.1"/>
    <property type="molecule type" value="Genomic_DNA"/>
</dbReference>
<name>A0A8I3AUM4_VERLO</name>
<dbReference type="Proteomes" id="UP000689129">
    <property type="component" value="Unassembled WGS sequence"/>
</dbReference>
<protein>
    <recommendedName>
        <fullName evidence="4">Glycosyl hydrolase family 32 N-terminal domain-containing protein</fullName>
    </recommendedName>
</protein>
<evidence type="ECO:0000256" key="1">
    <source>
        <dbReference type="SAM" id="SignalP"/>
    </source>
</evidence>
<keyword evidence="1" id="KW-0732">Signal</keyword>